<proteinExistence type="predicted"/>
<name>A0A8H7S344_9FUNG</name>
<evidence type="ECO:0000313" key="2">
    <source>
        <dbReference type="Proteomes" id="UP000646827"/>
    </source>
</evidence>
<reference evidence="1 2" key="1">
    <citation type="submission" date="2020-12" db="EMBL/GenBank/DDBJ databases">
        <title>Metabolic potential, ecology and presence of endohyphal bacteria is reflected in genomic diversity of Mucoromycotina.</title>
        <authorList>
            <person name="Muszewska A."/>
            <person name="Okrasinska A."/>
            <person name="Steczkiewicz K."/>
            <person name="Drgas O."/>
            <person name="Orlowska M."/>
            <person name="Perlinska-Lenart U."/>
            <person name="Aleksandrzak-Piekarczyk T."/>
            <person name="Szatraj K."/>
            <person name="Zielenkiewicz U."/>
            <person name="Pilsyk S."/>
            <person name="Malc E."/>
            <person name="Mieczkowski P."/>
            <person name="Kruszewska J.S."/>
            <person name="Biernat P."/>
            <person name="Pawlowska J."/>
        </authorList>
    </citation>
    <scope>NUCLEOTIDE SEQUENCE [LARGE SCALE GENOMIC DNA]</scope>
    <source>
        <strain evidence="1 2">CBS 142.35</strain>
    </source>
</reference>
<keyword evidence="2" id="KW-1185">Reference proteome</keyword>
<comment type="caution">
    <text evidence="1">The sequence shown here is derived from an EMBL/GenBank/DDBJ whole genome shotgun (WGS) entry which is preliminary data.</text>
</comment>
<accession>A0A8H7S344</accession>
<dbReference type="Proteomes" id="UP000646827">
    <property type="component" value="Unassembled WGS sequence"/>
</dbReference>
<sequence>MPSNSYNFTFIDKTEIFTVTNSGEDIQKFLPTENSVADPVSTLLISLQLKAVHVDSPGEKQGRRKPTERGDYCLIEETIRVNPFLLKGGGKGTSVRDDAWKKIAERVNYLVCLDGTTGSCKPVDTRYAKERISQLRKKAEKQRHLIRYGSGKGGRHDTRLERCYKDLLKIQDSDAAAIKKVQDE</sequence>
<dbReference type="EMBL" id="JAEPRB010000094">
    <property type="protein sequence ID" value="KAG2222017.1"/>
    <property type="molecule type" value="Genomic_DNA"/>
</dbReference>
<organism evidence="1 2">
    <name type="scientific">Circinella minor</name>
    <dbReference type="NCBI Taxonomy" id="1195481"/>
    <lineage>
        <taxon>Eukaryota</taxon>
        <taxon>Fungi</taxon>
        <taxon>Fungi incertae sedis</taxon>
        <taxon>Mucoromycota</taxon>
        <taxon>Mucoromycotina</taxon>
        <taxon>Mucoromycetes</taxon>
        <taxon>Mucorales</taxon>
        <taxon>Lichtheimiaceae</taxon>
        <taxon>Circinella</taxon>
    </lineage>
</organism>
<evidence type="ECO:0000313" key="1">
    <source>
        <dbReference type="EMBL" id="KAG2222017.1"/>
    </source>
</evidence>
<gene>
    <name evidence="1" type="ORF">INT45_006717</name>
</gene>
<protein>
    <submittedName>
        <fullName evidence="1">Uncharacterized protein</fullName>
    </submittedName>
</protein>
<dbReference type="AlphaFoldDB" id="A0A8H7S344"/>